<protein>
    <recommendedName>
        <fullName evidence="3">Lipoprotein</fullName>
    </recommendedName>
</protein>
<evidence type="ECO:0000313" key="2">
    <source>
        <dbReference type="Proteomes" id="UP000694501"/>
    </source>
</evidence>
<gene>
    <name evidence="1" type="ORF">JGS22_004515</name>
</gene>
<dbReference type="Proteomes" id="UP000694501">
    <property type="component" value="Unassembled WGS sequence"/>
</dbReference>
<comment type="caution">
    <text evidence="1">The sequence shown here is derived from an EMBL/GenBank/DDBJ whole genome shotgun (WGS) entry which is preliminary data.</text>
</comment>
<evidence type="ECO:0008006" key="3">
    <source>
        <dbReference type="Google" id="ProtNLM"/>
    </source>
</evidence>
<name>A0A949JBT6_9ACTN</name>
<reference evidence="1" key="1">
    <citation type="submission" date="2021-06" db="EMBL/GenBank/DDBJ databases">
        <title>Sequencing of actinobacteria type strains.</title>
        <authorList>
            <person name="Nguyen G.-S."/>
            <person name="Wentzel A."/>
        </authorList>
    </citation>
    <scope>NUCLEOTIDE SEQUENCE</scope>
    <source>
        <strain evidence="1">P38-E01</strain>
    </source>
</reference>
<accession>A0A949JBT6</accession>
<dbReference type="RefSeq" id="WP_211039072.1">
    <property type="nucleotide sequence ID" value="NZ_JAELVF020000001.1"/>
</dbReference>
<proteinExistence type="predicted"/>
<evidence type="ECO:0000313" key="1">
    <source>
        <dbReference type="EMBL" id="MBU7596921.1"/>
    </source>
</evidence>
<sequence length="292" mass="30019">MSSTRRGAVHAAGLAGALLLTGCDDPAGSGVESASEKSRTAAVSAVTAAAERTSEADSAKVTTTVKSPNGLVGDVRLSGVMGWGPLVADLEVDTGEAASSFLPASGRLVWVEDTLYLGSQNKGATAPGGKEWMKLDLGDALAEAGAKDLAGGLGEVNNQDPSRIMALLRSAPNVRHLGQKRVDGATAEHYRGTVTPAEAAEAGGGLDSLGESERSALLKDLRDSGVKSYTIEAWVKDDLPLRIHTTVDSPAGKISVVQKLSEYGVEVNAKAPPAEETFDVAPLLERFADLGA</sequence>
<dbReference type="SUPFAM" id="SSF89392">
    <property type="entry name" value="Prokaryotic lipoproteins and lipoprotein localization factors"/>
    <property type="match status" value="1"/>
</dbReference>
<dbReference type="InterPro" id="IPR029046">
    <property type="entry name" value="LolA/LolB/LppX"/>
</dbReference>
<dbReference type="AlphaFoldDB" id="A0A949JBT6"/>
<organism evidence="1 2">
    <name type="scientific">Streptomyces tardus</name>
    <dbReference type="NCBI Taxonomy" id="2780544"/>
    <lineage>
        <taxon>Bacteria</taxon>
        <taxon>Bacillati</taxon>
        <taxon>Actinomycetota</taxon>
        <taxon>Actinomycetes</taxon>
        <taxon>Kitasatosporales</taxon>
        <taxon>Streptomycetaceae</taxon>
        <taxon>Streptomyces</taxon>
    </lineage>
</organism>
<dbReference type="EMBL" id="JAELVF020000001">
    <property type="protein sequence ID" value="MBU7596921.1"/>
    <property type="molecule type" value="Genomic_DNA"/>
</dbReference>
<keyword evidence="2" id="KW-1185">Reference proteome</keyword>
<dbReference type="PROSITE" id="PS51257">
    <property type="entry name" value="PROKAR_LIPOPROTEIN"/>
    <property type="match status" value="1"/>
</dbReference>
<dbReference type="Gene3D" id="2.50.20.20">
    <property type="match status" value="1"/>
</dbReference>